<dbReference type="SUPFAM" id="SSF49503">
    <property type="entry name" value="Cupredoxins"/>
    <property type="match status" value="2"/>
</dbReference>
<dbReference type="GO" id="GO:0016491">
    <property type="term" value="F:oxidoreductase activity"/>
    <property type="evidence" value="ECO:0007669"/>
    <property type="project" value="UniProtKB-KW"/>
</dbReference>
<gene>
    <name evidence="7" type="primary">lcc3</name>
</gene>
<feature type="non-terminal residue" evidence="7">
    <location>
        <position position="368"/>
    </location>
</feature>
<feature type="non-terminal residue" evidence="7">
    <location>
        <position position="1"/>
    </location>
</feature>
<evidence type="ECO:0000256" key="4">
    <source>
        <dbReference type="ARBA" id="ARBA00023008"/>
    </source>
</evidence>
<accession>C1K8Y3</accession>
<evidence type="ECO:0000256" key="1">
    <source>
        <dbReference type="ARBA" id="ARBA00010609"/>
    </source>
</evidence>
<proteinExistence type="evidence at transcript level"/>
<dbReference type="InterPro" id="IPR008972">
    <property type="entry name" value="Cupredoxin"/>
</dbReference>
<dbReference type="AlphaFoldDB" id="C1K8Y3"/>
<evidence type="ECO:0000256" key="3">
    <source>
        <dbReference type="ARBA" id="ARBA00023002"/>
    </source>
</evidence>
<evidence type="ECO:0000313" key="7">
    <source>
        <dbReference type="EMBL" id="ACO07311.1"/>
    </source>
</evidence>
<dbReference type="CDD" id="cd13880">
    <property type="entry name" value="CuRO_2_MaLCC_like"/>
    <property type="match status" value="1"/>
</dbReference>
<dbReference type="PANTHER" id="PTHR11709:SF71">
    <property type="entry name" value="OXIDOREDUCTASE TPCJ"/>
    <property type="match status" value="1"/>
</dbReference>
<dbReference type="EMBL" id="FJ804119">
    <property type="protein sequence ID" value="ACO07311.1"/>
    <property type="molecule type" value="mRNA"/>
</dbReference>
<dbReference type="Gene3D" id="2.60.40.420">
    <property type="entry name" value="Cupredoxins - blue copper proteins"/>
    <property type="match status" value="3"/>
</dbReference>
<dbReference type="InterPro" id="IPR011707">
    <property type="entry name" value="Cu-oxidase-like_N"/>
</dbReference>
<dbReference type="InterPro" id="IPR045087">
    <property type="entry name" value="Cu-oxidase_fam"/>
</dbReference>
<dbReference type="Pfam" id="PF00394">
    <property type="entry name" value="Cu-oxidase"/>
    <property type="match status" value="1"/>
</dbReference>
<sequence>HWHGLRQLNSNQMDGVNGVTQCPTSQGETLQYKFKATQYGHSWYHSHYSSQYSDGVAAPMLIHGPHSDTWDEELPPMIVTDWIHKSAFAEFTKEINGAGKVPQMDTILVDGRGKYNGQGSLYQQTFEAGKKYLIRIINGSTNLHFHFSLDNHIMKVVSMDFVPIRPYTTNSLSVGIGQRYGVIIEAKPTTNSNNGKYWMRTEYVTTGFCNSEITGIPSANLTLQQTGIFSYSDAGSGEPTTSRFPATVGCSDEKPSNLVPVVPWTVTVPQNDINGNTYEAGLDLTNTNKWHGAVNRWSITDTPMWLDMSNPTILNLANTSWTPEYDVVKYDYDAKKGFVYLVISSGKITKSTNPISKLSSPHPIHLHG</sequence>
<organism evidence="7">
    <name type="scientific">Clavariopsis aquatica</name>
    <dbReference type="NCBI Taxonomy" id="253306"/>
    <lineage>
        <taxon>Eukaryota</taxon>
        <taxon>Fungi</taxon>
        <taxon>Dikarya</taxon>
        <taxon>Ascomycota</taxon>
        <taxon>Pezizomycotina</taxon>
        <taxon>Dothideomycetes</taxon>
        <taxon>Pleosporomycetidae</taxon>
        <taxon>Pleosporales</taxon>
        <taxon>Pleosporales incertae sedis</taxon>
        <taxon>Clavariopsis</taxon>
    </lineage>
</organism>
<protein>
    <submittedName>
        <fullName evidence="7">Laccase</fullName>
    </submittedName>
</protein>
<feature type="domain" description="Plastocyanin-like" evidence="6">
    <location>
        <begin position="1"/>
        <end position="65"/>
    </location>
</feature>
<reference evidence="7" key="1">
    <citation type="journal article" date="2012" name="Appl. Environ. Microbiol.">
        <title>Differential Regulation by Organic Compounds and Heavy Metals of Multiple Laccase Genes in the Aquatic Hyphomycete Clavariopsis aquatica.</title>
        <authorList>
            <person name="Sole M."/>
            <person name="Muller I."/>
            <person name="Pecyna M.J."/>
            <person name="Fetzer I."/>
            <person name="Harms H."/>
            <person name="Schlosser D."/>
        </authorList>
    </citation>
    <scope>NUCLEOTIDE SEQUENCE</scope>
    <source>
        <strain evidence="7">WD</strain>
    </source>
</reference>
<dbReference type="Pfam" id="PF07732">
    <property type="entry name" value="Cu-oxidase_3"/>
    <property type="match status" value="1"/>
</dbReference>
<evidence type="ECO:0000256" key="2">
    <source>
        <dbReference type="ARBA" id="ARBA00022723"/>
    </source>
</evidence>
<feature type="domain" description="Plastocyanin-like" evidence="5">
    <location>
        <begin position="77"/>
        <end position="220"/>
    </location>
</feature>
<dbReference type="InterPro" id="IPR001117">
    <property type="entry name" value="Cu-oxidase_2nd"/>
</dbReference>
<keyword evidence="2" id="KW-0479">Metal-binding</keyword>
<evidence type="ECO:0000259" key="5">
    <source>
        <dbReference type="Pfam" id="PF00394"/>
    </source>
</evidence>
<dbReference type="FunFam" id="2.60.40.420:FF:000045">
    <property type="entry name" value="Laccase 2"/>
    <property type="match status" value="1"/>
</dbReference>
<comment type="similarity">
    <text evidence="1">Belongs to the multicopper oxidase family.</text>
</comment>
<keyword evidence="3" id="KW-0560">Oxidoreductase</keyword>
<name>C1K8Y3_9PLEO</name>
<dbReference type="PANTHER" id="PTHR11709">
    <property type="entry name" value="MULTI-COPPER OXIDASE"/>
    <property type="match status" value="1"/>
</dbReference>
<keyword evidence="4" id="KW-0186">Copper</keyword>
<dbReference type="GO" id="GO:0005507">
    <property type="term" value="F:copper ion binding"/>
    <property type="evidence" value="ECO:0007669"/>
    <property type="project" value="InterPro"/>
</dbReference>
<evidence type="ECO:0000259" key="6">
    <source>
        <dbReference type="Pfam" id="PF07732"/>
    </source>
</evidence>